<sequence>MSNPEAAPLNHADVEAAEPPQRDPQSNPSNDELHDLLEMDTWRRRKAPLHILILYGLPLSPQLEDWARGYRDTRSLLLHLWMTTKRGRIENHTRRSSWG</sequence>
<dbReference type="EMBL" id="KZ613920">
    <property type="protein sequence ID" value="PMD49587.1"/>
    <property type="molecule type" value="Genomic_DNA"/>
</dbReference>
<protein>
    <submittedName>
        <fullName evidence="2">Uncharacterized protein</fullName>
    </submittedName>
</protein>
<accession>A0A2J6SFP9</accession>
<proteinExistence type="predicted"/>
<dbReference type="InParanoid" id="A0A2J6SFP9"/>
<name>A0A2J6SFP9_9HELO</name>
<dbReference type="AlphaFoldDB" id="A0A2J6SFP9"/>
<evidence type="ECO:0000256" key="1">
    <source>
        <dbReference type="SAM" id="MobiDB-lite"/>
    </source>
</evidence>
<gene>
    <name evidence="2" type="ORF">K444DRAFT_291076</name>
</gene>
<reference evidence="2 3" key="1">
    <citation type="submission" date="2016-04" db="EMBL/GenBank/DDBJ databases">
        <title>A degradative enzymes factory behind the ericoid mycorrhizal symbiosis.</title>
        <authorList>
            <consortium name="DOE Joint Genome Institute"/>
            <person name="Martino E."/>
            <person name="Morin E."/>
            <person name="Grelet G."/>
            <person name="Kuo A."/>
            <person name="Kohler A."/>
            <person name="Daghino S."/>
            <person name="Barry K."/>
            <person name="Choi C."/>
            <person name="Cichocki N."/>
            <person name="Clum A."/>
            <person name="Copeland A."/>
            <person name="Hainaut M."/>
            <person name="Haridas S."/>
            <person name="Labutti K."/>
            <person name="Lindquist E."/>
            <person name="Lipzen A."/>
            <person name="Khouja H.-R."/>
            <person name="Murat C."/>
            <person name="Ohm R."/>
            <person name="Olson A."/>
            <person name="Spatafora J."/>
            <person name="Veneault-Fourrey C."/>
            <person name="Henrissat B."/>
            <person name="Grigoriev I."/>
            <person name="Martin F."/>
            <person name="Perotto S."/>
        </authorList>
    </citation>
    <scope>NUCLEOTIDE SEQUENCE [LARGE SCALE GENOMIC DNA]</scope>
    <source>
        <strain evidence="2 3">E</strain>
    </source>
</reference>
<feature type="region of interest" description="Disordered" evidence="1">
    <location>
        <begin position="1"/>
        <end position="34"/>
    </location>
</feature>
<organism evidence="2 3">
    <name type="scientific">Hyaloscypha bicolor E</name>
    <dbReference type="NCBI Taxonomy" id="1095630"/>
    <lineage>
        <taxon>Eukaryota</taxon>
        <taxon>Fungi</taxon>
        <taxon>Dikarya</taxon>
        <taxon>Ascomycota</taxon>
        <taxon>Pezizomycotina</taxon>
        <taxon>Leotiomycetes</taxon>
        <taxon>Helotiales</taxon>
        <taxon>Hyaloscyphaceae</taxon>
        <taxon>Hyaloscypha</taxon>
        <taxon>Hyaloscypha bicolor</taxon>
    </lineage>
</organism>
<keyword evidence="3" id="KW-1185">Reference proteome</keyword>
<evidence type="ECO:0000313" key="2">
    <source>
        <dbReference type="EMBL" id="PMD49587.1"/>
    </source>
</evidence>
<evidence type="ECO:0000313" key="3">
    <source>
        <dbReference type="Proteomes" id="UP000235371"/>
    </source>
</evidence>
<dbReference type="OrthoDB" id="3939221at2759"/>
<dbReference type="GeneID" id="36579739"/>
<dbReference type="Proteomes" id="UP000235371">
    <property type="component" value="Unassembled WGS sequence"/>
</dbReference>
<dbReference type="RefSeq" id="XP_024726491.1">
    <property type="nucleotide sequence ID" value="XM_024871657.1"/>
</dbReference>